<dbReference type="PROSITE" id="PS00108">
    <property type="entry name" value="PROTEIN_KINASE_ST"/>
    <property type="match status" value="1"/>
</dbReference>
<evidence type="ECO:0000256" key="1">
    <source>
        <dbReference type="ARBA" id="ARBA00004496"/>
    </source>
</evidence>
<dbReference type="GO" id="GO:0004712">
    <property type="term" value="F:protein serine/threonine/tyrosine kinase activity"/>
    <property type="evidence" value="ECO:0007669"/>
    <property type="project" value="UniProtKB-EC"/>
</dbReference>
<dbReference type="InterPro" id="IPR027417">
    <property type="entry name" value="P-loop_NTPase"/>
</dbReference>
<dbReference type="GO" id="GO:0043066">
    <property type="term" value="P:negative regulation of apoptotic process"/>
    <property type="evidence" value="ECO:0007669"/>
    <property type="project" value="TreeGrafter"/>
</dbReference>
<sequence>MSGFLSAKNRPACLNSSSRFFSTMLLDCCIDCPTVVPHCKCQFIDRIMPVCNGTHGNGDARVRVDDRVQRRVLVQSWRVDDVDAVSQELALDAGLDSRADELIILAVLVLQLDEVLLDCRLLEVLDVSDLLAGLGSHEHVDSVGVEVKQLLTKQFIDEGALARLGLANNDDARLAAVTGTRLVAPVQLVDLLPHGDSCNFAENSGDKALEKLSVNSLCVVSRCSLIRSRLLRNSAISSSRKPLGCASACEMAMAAFLQLQVSRERHLLSATCNCFRSSGSSGWLNTAAISLFRWQSVSRQEPGSVNRCLEKLFKSCSLGKKFVIRAAAEVKMAQASSNAVQEDRDFLSREIKRFYANRDQLRKTLQETQEFVETRFAQNLSAEFSSLVMQNLQLDSVWQLVNRLFNGHRGGSDGSSRPCIIIAGQTKSGKSSFINELLGGTFVAQSQSPCTARVTRLTYSDRIYVLVRSKTGEQIGDVQYLEKPTIEEDLVKLKDEDRENDELISSTVEAGIKCEFLRHGIDIIDSPGLNENSSLDSLTLGAIDSFLPIIIYVIDSNSGVTVAMDVADHLAAEMGREVAEMEAEKADHVFSKLQRLGYISKDATRQSCRKFLCVSCWEVRRFRRKKEMIEKKMKKSKTAESGEKLMSDLVKEMENSKWVRQFEEVKRRILQFAQDQFKNLIVGAGSSLRAVHCQILTMFMDKAHDIKESNQRKKKALYQIKSLEHEIHQQSKSIVERHRGEFLAQANRFFAEKKPLILDEVRSMSYSDSVISEGMSQRDIEKKCIEEIHTLINDRIIATFSDFLRDNVLRTCFTDFDDLKEKVAEYEKDVEQTPAYQVLKKTLLEGYSLSSKAIVRGSVTCFIRNIGSTLRALLKHPDIFLGKAVQHHKWKEHQASQYLKNIDREKLVACLVSSIGEWFDKRHSDFLHSMSYSEVLVEKSYRMTDRERKEIIKLSPIVALLHMNAFAIITRYKFRNHRLDLDNCLGSGAQGRVYTVLSPTGEPVMAAKKIVTNRAGLEEIAAEAYYSSVLEHPNIVRVVGTVLLENAKHNGQWSVELYMELMHCDALTLMEQQRLSLAKRLWLGLQISKALEFLHSSQLIHRDVKLANLLVNSEATVAKLSDFGLLKGQGLVGHTLVGTPIYLSPELVRRENYGVSTDIFSLGIALWYLVEGSGQHHPDYVTNLKTVEEVLAATSERGCRPNRLPEASDQAVAAHGPLLGRDAGQATDSWASFGQPGGYHKSTGSWPIDKQQMAQLSNYLDQFLLNRQRLANALDEVRCLVEEARQIVAATSAERLEAVASEVEKLLRLRGRRGRQGDAECRVCLLIVGQTKAGKSSFINELLGQQVLAQSQHPCTSQVVRIVHSAEPFDSPIEDPEANGELSPAVIGRPSEFLLASGLDLVDTPGLNENARLDELTLSAVDAFLPLVVYVINANNGVSRMTRVGGPDKLFYLATHMDIDDGDISAGCGRTRETLEREKLQRLLAGLRRLGCIIEPESGKPVDYGKNQYHNQHSSQQVSEPPCSDRFCCISSRIVATVRRRHRRQQLRMKQLTIASDDEARWLEAFQLAKSSLSSFAKRRLTELPLEAATSLRRALLDYLHKDLDEAASLASEEACHRRRLTLLDAGHAAVCLLADSESAASGAATARNLVRWLTAALKQRCSELAKASAGAAESPSRLELLDILTDRIGGDFDFALPRLADCFQRGVSLAKQVEEAAGGEGPQKLKDSVCRSGACGRQLAELLLDDGCKPPKGLSRLRLRPKVPSRDADLRRLNVEEFLGKLKLNKLADGVLQDLRRWFEELHRGILAAVQAAEDRVQLDLRTAMDRRRSLSLALAAAYA</sequence>
<dbReference type="SUPFAM" id="SSF52540">
    <property type="entry name" value="P-loop containing nucleoside triphosphate hydrolases"/>
    <property type="match status" value="2"/>
</dbReference>
<dbReference type="EC" id="2.7.12.1" evidence="2"/>
<dbReference type="Gene3D" id="1.10.510.10">
    <property type="entry name" value="Transferase(Phosphotransferase) domain 1"/>
    <property type="match status" value="1"/>
</dbReference>
<dbReference type="SMART" id="SM00220">
    <property type="entry name" value="S_TKc"/>
    <property type="match status" value="1"/>
</dbReference>
<evidence type="ECO:0000256" key="10">
    <source>
        <dbReference type="ARBA" id="ARBA00042638"/>
    </source>
</evidence>
<comment type="subcellular location">
    <subcellularLocation>
        <location evidence="1">Cytoplasm</location>
    </subcellularLocation>
</comment>
<dbReference type="GO" id="GO:0004674">
    <property type="term" value="F:protein serine/threonine kinase activity"/>
    <property type="evidence" value="ECO:0007669"/>
    <property type="project" value="UniProtKB-KW"/>
</dbReference>
<dbReference type="WBParaSite" id="snap_masked-unitig_5529-processed-gene-0.0-mRNA-1">
    <property type="protein sequence ID" value="snap_masked-unitig_5529-processed-gene-0.0-mRNA-1"/>
    <property type="gene ID" value="snap_masked-unitig_5529-processed-gene-0.0"/>
</dbReference>
<keyword evidence="4" id="KW-0723">Serine/threonine-protein kinase</keyword>
<evidence type="ECO:0000256" key="4">
    <source>
        <dbReference type="ARBA" id="ARBA00022527"/>
    </source>
</evidence>
<dbReference type="Proteomes" id="UP000095280">
    <property type="component" value="Unplaced"/>
</dbReference>
<dbReference type="GO" id="GO:0005524">
    <property type="term" value="F:ATP binding"/>
    <property type="evidence" value="ECO:0007669"/>
    <property type="project" value="InterPro"/>
</dbReference>
<dbReference type="SUPFAM" id="SSF56112">
    <property type="entry name" value="Protein kinase-like (PK-like)"/>
    <property type="match status" value="1"/>
</dbReference>
<evidence type="ECO:0000256" key="13">
    <source>
        <dbReference type="ARBA" id="ARBA00051680"/>
    </source>
</evidence>
<name>A0A1I8JSF1_9PLAT</name>
<dbReference type="PROSITE" id="PS50011">
    <property type="entry name" value="PROTEIN_KINASE_DOM"/>
    <property type="match status" value="1"/>
</dbReference>
<dbReference type="InterPro" id="IPR008271">
    <property type="entry name" value="Ser/Thr_kinase_AS"/>
</dbReference>
<evidence type="ECO:0000256" key="6">
    <source>
        <dbReference type="ARBA" id="ARBA00022777"/>
    </source>
</evidence>
<dbReference type="CDD" id="cd00180">
    <property type="entry name" value="PKc"/>
    <property type="match status" value="1"/>
</dbReference>
<evidence type="ECO:0000256" key="12">
    <source>
        <dbReference type="ARBA" id="ARBA00049308"/>
    </source>
</evidence>
<feature type="domain" description="Protein kinase" evidence="14">
    <location>
        <begin position="979"/>
        <end position="1281"/>
    </location>
</feature>
<keyword evidence="6" id="KW-0418">Kinase</keyword>
<dbReference type="PANTHER" id="PTHR46392">
    <property type="entry name" value="DUAL SERINE/THREONINE AND TYROSINE PROTEIN KINASE"/>
    <property type="match status" value="1"/>
</dbReference>
<dbReference type="InterPro" id="IPR011009">
    <property type="entry name" value="Kinase-like_dom_sf"/>
</dbReference>
<comment type="catalytic activity">
    <reaction evidence="12">
        <text>L-threonyl-[protein] + ATP = O-phospho-L-threonyl-[protein] + ADP + H(+)</text>
        <dbReference type="Rhea" id="RHEA:46608"/>
        <dbReference type="Rhea" id="RHEA-COMP:11060"/>
        <dbReference type="Rhea" id="RHEA-COMP:11605"/>
        <dbReference type="ChEBI" id="CHEBI:15378"/>
        <dbReference type="ChEBI" id="CHEBI:30013"/>
        <dbReference type="ChEBI" id="CHEBI:30616"/>
        <dbReference type="ChEBI" id="CHEBI:61977"/>
        <dbReference type="ChEBI" id="CHEBI:456216"/>
        <dbReference type="EC" id="2.7.12.1"/>
    </reaction>
</comment>
<accession>A0A1I8JSF1</accession>
<evidence type="ECO:0000313" key="15">
    <source>
        <dbReference type="Proteomes" id="UP000095280"/>
    </source>
</evidence>
<dbReference type="InterPro" id="IPR051302">
    <property type="entry name" value="Dual_SerThr-Tyr_Kinase"/>
</dbReference>
<keyword evidence="5" id="KW-0808">Transferase</keyword>
<protein>
    <recommendedName>
        <fullName evidence="8">Dual serine/threonine and tyrosine protein kinase</fullName>
        <ecNumber evidence="2">2.7.12.1</ecNumber>
    </recommendedName>
    <alternativeName>
        <fullName evidence="10">Dusty protein kinase</fullName>
    </alternativeName>
    <alternativeName>
        <fullName evidence="9">Receptor-interacting serine/threonine-protein kinase 5</fullName>
    </alternativeName>
</protein>
<keyword evidence="15" id="KW-1185">Reference proteome</keyword>
<dbReference type="GO" id="GO:0005737">
    <property type="term" value="C:cytoplasm"/>
    <property type="evidence" value="ECO:0007669"/>
    <property type="project" value="UniProtKB-SubCell"/>
</dbReference>
<evidence type="ECO:0000256" key="2">
    <source>
        <dbReference type="ARBA" id="ARBA00013203"/>
    </source>
</evidence>
<evidence type="ECO:0000256" key="8">
    <source>
        <dbReference type="ARBA" id="ARBA00040421"/>
    </source>
</evidence>
<comment type="catalytic activity">
    <reaction evidence="13">
        <text>L-tyrosyl-[protein] + ATP = O-phospho-L-tyrosyl-[protein] + ADP + H(+)</text>
        <dbReference type="Rhea" id="RHEA:10596"/>
        <dbReference type="Rhea" id="RHEA-COMP:10136"/>
        <dbReference type="Rhea" id="RHEA-COMP:20101"/>
        <dbReference type="ChEBI" id="CHEBI:15378"/>
        <dbReference type="ChEBI" id="CHEBI:30616"/>
        <dbReference type="ChEBI" id="CHEBI:46858"/>
        <dbReference type="ChEBI" id="CHEBI:61978"/>
        <dbReference type="ChEBI" id="CHEBI:456216"/>
        <dbReference type="EC" id="2.7.12.1"/>
    </reaction>
</comment>
<proteinExistence type="predicted"/>
<organism evidence="15 16">
    <name type="scientific">Macrostomum lignano</name>
    <dbReference type="NCBI Taxonomy" id="282301"/>
    <lineage>
        <taxon>Eukaryota</taxon>
        <taxon>Metazoa</taxon>
        <taxon>Spiralia</taxon>
        <taxon>Lophotrochozoa</taxon>
        <taxon>Platyhelminthes</taxon>
        <taxon>Rhabditophora</taxon>
        <taxon>Macrostomorpha</taxon>
        <taxon>Macrostomida</taxon>
        <taxon>Macrostomidae</taxon>
        <taxon>Macrostomum</taxon>
    </lineage>
</organism>
<dbReference type="PANTHER" id="PTHR46392:SF1">
    <property type="entry name" value="DUAL SERINE_THREONINE AND TYROSINE PROTEIN KINASE"/>
    <property type="match status" value="1"/>
</dbReference>
<dbReference type="Pfam" id="PF00069">
    <property type="entry name" value="Pkinase"/>
    <property type="match status" value="1"/>
</dbReference>
<dbReference type="GO" id="GO:0044344">
    <property type="term" value="P:cellular response to fibroblast growth factor stimulus"/>
    <property type="evidence" value="ECO:0007669"/>
    <property type="project" value="TreeGrafter"/>
</dbReference>
<keyword evidence="3" id="KW-0963">Cytoplasm</keyword>
<comment type="catalytic activity">
    <reaction evidence="11">
        <text>L-seryl-[protein] + ATP = O-phospho-L-seryl-[protein] + ADP + H(+)</text>
        <dbReference type="Rhea" id="RHEA:17989"/>
        <dbReference type="Rhea" id="RHEA-COMP:9863"/>
        <dbReference type="Rhea" id="RHEA-COMP:11604"/>
        <dbReference type="ChEBI" id="CHEBI:15378"/>
        <dbReference type="ChEBI" id="CHEBI:29999"/>
        <dbReference type="ChEBI" id="CHEBI:30616"/>
        <dbReference type="ChEBI" id="CHEBI:83421"/>
        <dbReference type="ChEBI" id="CHEBI:456216"/>
        <dbReference type="EC" id="2.7.12.1"/>
    </reaction>
</comment>
<keyword evidence="7" id="KW-0829">Tyrosine-protein kinase</keyword>
<dbReference type="GO" id="GO:0045743">
    <property type="term" value="P:positive regulation of fibroblast growth factor receptor signaling pathway"/>
    <property type="evidence" value="ECO:0007669"/>
    <property type="project" value="TreeGrafter"/>
</dbReference>
<reference evidence="16" key="1">
    <citation type="submission" date="2016-11" db="UniProtKB">
        <authorList>
            <consortium name="WormBaseParasite"/>
        </authorList>
    </citation>
    <scope>IDENTIFICATION</scope>
</reference>
<dbReference type="Gene3D" id="3.40.50.300">
    <property type="entry name" value="P-loop containing nucleotide triphosphate hydrolases"/>
    <property type="match status" value="2"/>
</dbReference>
<evidence type="ECO:0000256" key="5">
    <source>
        <dbReference type="ARBA" id="ARBA00022679"/>
    </source>
</evidence>
<dbReference type="InterPro" id="IPR045063">
    <property type="entry name" value="Dynamin_N"/>
</dbReference>
<dbReference type="InterPro" id="IPR000719">
    <property type="entry name" value="Prot_kinase_dom"/>
</dbReference>
<evidence type="ECO:0000256" key="11">
    <source>
        <dbReference type="ARBA" id="ARBA00049003"/>
    </source>
</evidence>
<dbReference type="GO" id="GO:0004713">
    <property type="term" value="F:protein tyrosine kinase activity"/>
    <property type="evidence" value="ECO:0007669"/>
    <property type="project" value="UniProtKB-KW"/>
</dbReference>
<evidence type="ECO:0000313" key="16">
    <source>
        <dbReference type="WBParaSite" id="snap_masked-unitig_5529-processed-gene-0.0-mRNA-1"/>
    </source>
</evidence>
<evidence type="ECO:0000259" key="14">
    <source>
        <dbReference type="PROSITE" id="PS50011"/>
    </source>
</evidence>
<evidence type="ECO:0000256" key="3">
    <source>
        <dbReference type="ARBA" id="ARBA00022490"/>
    </source>
</evidence>
<evidence type="ECO:0000256" key="7">
    <source>
        <dbReference type="ARBA" id="ARBA00023137"/>
    </source>
</evidence>
<evidence type="ECO:0000256" key="9">
    <source>
        <dbReference type="ARBA" id="ARBA00041268"/>
    </source>
</evidence>
<dbReference type="Pfam" id="PF00350">
    <property type="entry name" value="Dynamin_N"/>
    <property type="match status" value="2"/>
</dbReference>
<dbReference type="GO" id="GO:0070374">
    <property type="term" value="P:positive regulation of ERK1 and ERK2 cascade"/>
    <property type="evidence" value="ECO:0007669"/>
    <property type="project" value="TreeGrafter"/>
</dbReference>